<feature type="compositionally biased region" description="Basic and acidic residues" evidence="3">
    <location>
        <begin position="79"/>
        <end position="90"/>
    </location>
</feature>
<dbReference type="Pfam" id="PF02604">
    <property type="entry name" value="PhdYeFM_antitox"/>
    <property type="match status" value="1"/>
</dbReference>
<dbReference type="Gene3D" id="3.40.1620.10">
    <property type="entry name" value="YefM-like domain"/>
    <property type="match status" value="1"/>
</dbReference>
<gene>
    <name evidence="4" type="ORF">KILIM_026_00610</name>
</gene>
<protein>
    <recommendedName>
        <fullName evidence="2">Antitoxin</fullName>
    </recommendedName>
</protein>
<evidence type="ECO:0000313" key="5">
    <source>
        <dbReference type="Proteomes" id="UP000008366"/>
    </source>
</evidence>
<dbReference type="STRING" id="1184609.KILIM_026_00610"/>
<comment type="function">
    <text evidence="2">Antitoxin component of a type II toxin-antitoxin (TA) system.</text>
</comment>
<organism evidence="4 5">
    <name type="scientific">Kineosphaera limosa NBRC 100340</name>
    <dbReference type="NCBI Taxonomy" id="1184609"/>
    <lineage>
        <taxon>Bacteria</taxon>
        <taxon>Bacillati</taxon>
        <taxon>Actinomycetota</taxon>
        <taxon>Actinomycetes</taxon>
        <taxon>Micrococcales</taxon>
        <taxon>Dermatophilaceae</taxon>
        <taxon>Kineosphaera</taxon>
    </lineage>
</organism>
<dbReference type="NCBIfam" id="TIGR01552">
    <property type="entry name" value="phd_fam"/>
    <property type="match status" value="1"/>
</dbReference>
<proteinExistence type="inferred from homology"/>
<dbReference type="AlphaFoldDB" id="K6W9D4"/>
<dbReference type="eggNOG" id="COG4118">
    <property type="taxonomic scope" value="Bacteria"/>
</dbReference>
<keyword evidence="5" id="KW-1185">Reference proteome</keyword>
<dbReference type="SUPFAM" id="SSF143120">
    <property type="entry name" value="YefM-like"/>
    <property type="match status" value="1"/>
</dbReference>
<evidence type="ECO:0000256" key="2">
    <source>
        <dbReference type="RuleBase" id="RU362080"/>
    </source>
</evidence>
<dbReference type="Proteomes" id="UP000008366">
    <property type="component" value="Unassembled WGS sequence"/>
</dbReference>
<comment type="similarity">
    <text evidence="1 2">Belongs to the phD/YefM antitoxin family.</text>
</comment>
<feature type="region of interest" description="Disordered" evidence="3">
    <location>
        <begin position="65"/>
        <end position="90"/>
    </location>
</feature>
<name>K6W9D4_9MICO</name>
<evidence type="ECO:0000313" key="4">
    <source>
        <dbReference type="EMBL" id="GAB95790.1"/>
    </source>
</evidence>
<comment type="caution">
    <text evidence="4">The sequence shown here is derived from an EMBL/GenBank/DDBJ whole genome shotgun (WGS) entry which is preliminary data.</text>
</comment>
<reference evidence="4 5" key="1">
    <citation type="submission" date="2012-08" db="EMBL/GenBank/DDBJ databases">
        <title>Whole genome shotgun sequence of Kineosphaera limosa NBRC 100340.</title>
        <authorList>
            <person name="Yoshida I."/>
            <person name="Isaki S."/>
            <person name="Hosoyama A."/>
            <person name="Tsuchikane K."/>
            <person name="Katsumata H."/>
            <person name="Ando Y."/>
            <person name="Ohji S."/>
            <person name="Hamada M."/>
            <person name="Tamura T."/>
            <person name="Yamazoe A."/>
            <person name="Yamazaki S."/>
            <person name="Fujita N."/>
        </authorList>
    </citation>
    <scope>NUCLEOTIDE SEQUENCE [LARGE SCALE GENOMIC DNA]</scope>
    <source>
        <strain evidence="4 5">NBRC 100340</strain>
    </source>
</reference>
<sequence>MSEVRAELPRVLDRVEAGEDIVVTRHGKPVAVVVRLDRVRARAAESAYAVADDLDVRIEQARRAPLPAPSLSNATARDLVADVDRSRGPR</sequence>
<evidence type="ECO:0000256" key="1">
    <source>
        <dbReference type="ARBA" id="ARBA00009981"/>
    </source>
</evidence>
<dbReference type="InterPro" id="IPR006442">
    <property type="entry name" value="Antitoxin_Phd/YefM"/>
</dbReference>
<dbReference type="InterPro" id="IPR036165">
    <property type="entry name" value="YefM-like_sf"/>
</dbReference>
<accession>K6W9D4</accession>
<evidence type="ECO:0000256" key="3">
    <source>
        <dbReference type="SAM" id="MobiDB-lite"/>
    </source>
</evidence>
<dbReference type="EMBL" id="BAHD01000026">
    <property type="protein sequence ID" value="GAB95790.1"/>
    <property type="molecule type" value="Genomic_DNA"/>
</dbReference>